<evidence type="ECO:0000313" key="3">
    <source>
        <dbReference type="EMBL" id="MBT1706153.1"/>
    </source>
</evidence>
<evidence type="ECO:0000256" key="1">
    <source>
        <dbReference type="ARBA" id="ARBA00022801"/>
    </source>
</evidence>
<dbReference type="InterPro" id="IPR018232">
    <property type="entry name" value="Glyco_hydro_37_CS"/>
</dbReference>
<evidence type="ECO:0000256" key="2">
    <source>
        <dbReference type="ARBA" id="ARBA00023295"/>
    </source>
</evidence>
<evidence type="ECO:0000313" key="4">
    <source>
        <dbReference type="Proteomes" id="UP000772618"/>
    </source>
</evidence>
<dbReference type="Pfam" id="PF01204">
    <property type="entry name" value="Trehalase"/>
    <property type="match status" value="1"/>
</dbReference>
<dbReference type="InterPro" id="IPR012341">
    <property type="entry name" value="6hp_glycosidase-like_sf"/>
</dbReference>
<gene>
    <name evidence="3" type="primary">treF</name>
    <name evidence="3" type="ORF">KK060_22870</name>
</gene>
<keyword evidence="1" id="KW-0378">Hydrolase</keyword>
<keyword evidence="4" id="KW-1185">Reference proteome</keyword>
<dbReference type="InterPro" id="IPR008928">
    <property type="entry name" value="6-hairpin_glycosidase_sf"/>
</dbReference>
<sequence length="516" mass="59564">MATVGCSVKEQKQTTSVDFYTSSLFHEVQLNVIFPDSKTFVDCTPKRDLSEILTDYNQQKEKPGFELKKFVDENFDLPVRPKTTYATDTTLTMEEHLTRLWPVLTRKADHAEPRSSLIPLPYDYVVPGGRFSEIYYWDSYFTILGLKSQKRYDLIQSMVKNFAHLIDTLGFIPNGNRNYYLTRSQPPFFSLIIRELEDYDSLAADHYLDAMVKEYKFWMAGADSVKKPGDAVQHVVMLTDGTLVNRYFDKGESPRPEAYKEDYALAQKQNGDAKKLYRDIRSAAESGWDFSSRWLRDGKSLETIHTTDIIPVDLNCLLAHLEMMIAKGYTLRGDKQSASEYTKQSKDRRRAISTFCWDAETNFYYDYDFVEGKRKNVKSLAGIYPLFLQMSSADIAEKVSVTLEKEFLEPGGLITTLTDTHQQWDAPNGWAPLQWMTYKGLKNYQIDKLADNIRNRWLRQNIRVYEATGKMMEKYNVMDTTLIAGGGEYPNQDGFGWTNGVALTFAKEITYQLHNR</sequence>
<keyword evidence="2" id="KW-0326">Glycosidase</keyword>
<accession>A0ABS5VXK2</accession>
<dbReference type="Gene3D" id="1.50.10.10">
    <property type="match status" value="1"/>
</dbReference>
<name>A0ABS5VXK2_9BACT</name>
<protein>
    <submittedName>
        <fullName evidence="3">Alpha,alpha-trehalase TreF</fullName>
    </submittedName>
</protein>
<proteinExistence type="predicted"/>
<comment type="caution">
    <text evidence="3">The sequence shown here is derived from an EMBL/GenBank/DDBJ whole genome shotgun (WGS) entry which is preliminary data.</text>
</comment>
<dbReference type="Proteomes" id="UP000772618">
    <property type="component" value="Unassembled WGS sequence"/>
</dbReference>
<dbReference type="PROSITE" id="PS00928">
    <property type="entry name" value="TREHALASE_2"/>
    <property type="match status" value="1"/>
</dbReference>
<dbReference type="InterPro" id="IPR001661">
    <property type="entry name" value="Glyco_hydro_37"/>
</dbReference>
<organism evidence="3 4">
    <name type="scientific">Chryseosolibacter indicus</name>
    <dbReference type="NCBI Taxonomy" id="2782351"/>
    <lineage>
        <taxon>Bacteria</taxon>
        <taxon>Pseudomonadati</taxon>
        <taxon>Bacteroidota</taxon>
        <taxon>Cytophagia</taxon>
        <taxon>Cytophagales</taxon>
        <taxon>Chryseotaleaceae</taxon>
        <taxon>Chryseosolibacter</taxon>
    </lineage>
</organism>
<dbReference type="PANTHER" id="PTHR23403">
    <property type="entry name" value="TREHALASE"/>
    <property type="match status" value="1"/>
</dbReference>
<dbReference type="PRINTS" id="PR00744">
    <property type="entry name" value="GLHYDRLASE37"/>
</dbReference>
<dbReference type="SUPFAM" id="SSF48208">
    <property type="entry name" value="Six-hairpin glycosidases"/>
    <property type="match status" value="1"/>
</dbReference>
<dbReference type="EMBL" id="JAHESD010000086">
    <property type="protein sequence ID" value="MBT1706153.1"/>
    <property type="molecule type" value="Genomic_DNA"/>
</dbReference>
<dbReference type="NCBIfam" id="NF009773">
    <property type="entry name" value="PRK13270.1"/>
    <property type="match status" value="1"/>
</dbReference>
<dbReference type="PROSITE" id="PS00927">
    <property type="entry name" value="TREHALASE_1"/>
    <property type="match status" value="1"/>
</dbReference>
<reference evidence="3 4" key="1">
    <citation type="submission" date="2021-05" db="EMBL/GenBank/DDBJ databases">
        <title>A Polyphasic approach of four new species of the genus Ohtaekwangia: Ohtaekwangia histidinii sp. nov., Ohtaekwangia cretensis sp. nov., Ohtaekwangia indiensis sp. nov., Ohtaekwangia reichenbachii sp. nov. from diverse environment.</title>
        <authorList>
            <person name="Octaviana S."/>
        </authorList>
    </citation>
    <scope>NUCLEOTIDE SEQUENCE [LARGE SCALE GENOMIC DNA]</scope>
    <source>
        <strain evidence="3 4">PWU20</strain>
    </source>
</reference>
<dbReference type="PANTHER" id="PTHR23403:SF1">
    <property type="entry name" value="TREHALASE"/>
    <property type="match status" value="1"/>
</dbReference>
<dbReference type="RefSeq" id="WP_254157178.1">
    <property type="nucleotide sequence ID" value="NZ_JAHESD010000086.1"/>
</dbReference>